<comment type="caution">
    <text evidence="1">The sequence shown here is derived from an EMBL/GenBank/DDBJ whole genome shotgun (WGS) entry which is preliminary data.</text>
</comment>
<evidence type="ECO:0000313" key="1">
    <source>
        <dbReference type="EMBL" id="GKV26304.1"/>
    </source>
</evidence>
<dbReference type="AlphaFoldDB" id="A0AAV5KNX2"/>
<keyword evidence="2" id="KW-1185">Reference proteome</keyword>
<dbReference type="EMBL" id="BPVZ01000071">
    <property type="protein sequence ID" value="GKV26304.1"/>
    <property type="molecule type" value="Genomic_DNA"/>
</dbReference>
<dbReference type="Proteomes" id="UP001054252">
    <property type="component" value="Unassembled WGS sequence"/>
</dbReference>
<organism evidence="1 2">
    <name type="scientific">Rubroshorea leprosula</name>
    <dbReference type="NCBI Taxonomy" id="152421"/>
    <lineage>
        <taxon>Eukaryota</taxon>
        <taxon>Viridiplantae</taxon>
        <taxon>Streptophyta</taxon>
        <taxon>Embryophyta</taxon>
        <taxon>Tracheophyta</taxon>
        <taxon>Spermatophyta</taxon>
        <taxon>Magnoliopsida</taxon>
        <taxon>eudicotyledons</taxon>
        <taxon>Gunneridae</taxon>
        <taxon>Pentapetalae</taxon>
        <taxon>rosids</taxon>
        <taxon>malvids</taxon>
        <taxon>Malvales</taxon>
        <taxon>Dipterocarpaceae</taxon>
        <taxon>Rubroshorea</taxon>
    </lineage>
</organism>
<evidence type="ECO:0000313" key="2">
    <source>
        <dbReference type="Proteomes" id="UP001054252"/>
    </source>
</evidence>
<protein>
    <submittedName>
        <fullName evidence="1">Uncharacterized protein</fullName>
    </submittedName>
</protein>
<name>A0AAV5KNX2_9ROSI</name>
<accession>A0AAV5KNX2</accession>
<reference evidence="1 2" key="1">
    <citation type="journal article" date="2021" name="Commun. Biol.">
        <title>The genome of Shorea leprosula (Dipterocarpaceae) highlights the ecological relevance of drought in aseasonal tropical rainforests.</title>
        <authorList>
            <person name="Ng K.K.S."/>
            <person name="Kobayashi M.J."/>
            <person name="Fawcett J.A."/>
            <person name="Hatakeyama M."/>
            <person name="Paape T."/>
            <person name="Ng C.H."/>
            <person name="Ang C.C."/>
            <person name="Tnah L.H."/>
            <person name="Lee C.T."/>
            <person name="Nishiyama T."/>
            <person name="Sese J."/>
            <person name="O'Brien M.J."/>
            <person name="Copetti D."/>
            <person name="Mohd Noor M.I."/>
            <person name="Ong R.C."/>
            <person name="Putra M."/>
            <person name="Sireger I.Z."/>
            <person name="Indrioko S."/>
            <person name="Kosugi Y."/>
            <person name="Izuno A."/>
            <person name="Isagi Y."/>
            <person name="Lee S.L."/>
            <person name="Shimizu K.K."/>
        </authorList>
    </citation>
    <scope>NUCLEOTIDE SEQUENCE [LARGE SCALE GENOMIC DNA]</scope>
    <source>
        <strain evidence="1">214</strain>
    </source>
</reference>
<gene>
    <name evidence="1" type="ORF">SLEP1_g35635</name>
</gene>
<sequence>MRSCGECSKDMVEYMKFSIQTNMTSKGDILVLCAFRMRIRNLKLHVNGRRFERKAKGDKWVFKPNVVVEKVNEQQQERKQVNRTRSYAKVVRNQELKASVAEAKEFEVYGKRNDSLGFERLESEEEECESWPWWSSRDSFSKLGGRFDENTTREAMEVEDDDMEGGDVEIQIVGVVNDVEDDVANYHLHDGIKNINSSDELSLNGDVNGEGCFESVNREASSKLLSSKESGPEVGADYNGLGKQPEKNCGTVDLDDQIQNEDIENIKARSKINKNAKDISLVGDVLTTVTERKTTISGKIWIVILVMNKKGGNVKGRKIRGFDGGKQNLMLLCTRKQSLLPWKLFKIARGRSRKN</sequence>
<proteinExistence type="predicted"/>